<proteinExistence type="predicted"/>
<dbReference type="PROSITE" id="PS50804">
    <property type="entry name" value="SCAN_BOX"/>
    <property type="match status" value="1"/>
</dbReference>
<feature type="domain" description="SCAN box" evidence="1">
    <location>
        <begin position="40"/>
        <end position="107"/>
    </location>
</feature>
<reference evidence="2 3" key="2">
    <citation type="submission" date="2017-04" db="EMBL/GenBank/DDBJ databases">
        <title>CpG methylation of centromeres and impact of large insertions on vertebrate speciation.</title>
        <authorList>
            <person name="Ichikawa K."/>
            <person name="Yoshimura J."/>
            <person name="Morishita S."/>
        </authorList>
    </citation>
    <scope>NUCLEOTIDE SEQUENCE</scope>
    <source>
        <strain evidence="2 3">HSOK</strain>
    </source>
</reference>
<evidence type="ECO:0000313" key="2">
    <source>
        <dbReference type="Ensembl" id="ENSORLP00015005367.1"/>
    </source>
</evidence>
<dbReference type="Proteomes" id="UP000265200">
    <property type="component" value="Chromosome 1"/>
</dbReference>
<reference evidence="2" key="3">
    <citation type="submission" date="2025-08" db="UniProtKB">
        <authorList>
            <consortium name="Ensembl"/>
        </authorList>
    </citation>
    <scope>IDENTIFICATION</scope>
    <source>
        <strain evidence="2">HSOK</strain>
    </source>
</reference>
<accession>A0A3P9HC65</accession>
<dbReference type="InterPro" id="IPR003309">
    <property type="entry name" value="SCAN_dom"/>
</dbReference>
<dbReference type="SUPFAM" id="SSF47353">
    <property type="entry name" value="Retrovirus capsid dimerization domain-like"/>
    <property type="match status" value="1"/>
</dbReference>
<name>A0A3P9HC65_ORYLA</name>
<dbReference type="Pfam" id="PF02023">
    <property type="entry name" value="SCAN"/>
    <property type="match status" value="1"/>
</dbReference>
<evidence type="ECO:0000313" key="3">
    <source>
        <dbReference type="Proteomes" id="UP000265200"/>
    </source>
</evidence>
<dbReference type="Ensembl" id="ENSORLT00015006045.1">
    <property type="protein sequence ID" value="ENSORLP00015005367.1"/>
    <property type="gene ID" value="ENSORLG00015006150.1"/>
</dbReference>
<dbReference type="Gene3D" id="1.10.4020.10">
    <property type="entry name" value="DNA breaking-rejoining enzymes"/>
    <property type="match status" value="1"/>
</dbReference>
<reference evidence="2" key="4">
    <citation type="submission" date="2025-09" db="UniProtKB">
        <authorList>
            <consortium name="Ensembl"/>
        </authorList>
    </citation>
    <scope>IDENTIFICATION</scope>
    <source>
        <strain evidence="2">HSOK</strain>
    </source>
</reference>
<dbReference type="AlphaFoldDB" id="A0A3P9HC65"/>
<evidence type="ECO:0000259" key="1">
    <source>
        <dbReference type="PROSITE" id="PS50804"/>
    </source>
</evidence>
<dbReference type="InterPro" id="IPR038269">
    <property type="entry name" value="SCAN_sf"/>
</dbReference>
<organism evidence="2 3">
    <name type="scientific">Oryzias latipes</name>
    <name type="common">Japanese rice fish</name>
    <name type="synonym">Japanese killifish</name>
    <dbReference type="NCBI Taxonomy" id="8090"/>
    <lineage>
        <taxon>Eukaryota</taxon>
        <taxon>Metazoa</taxon>
        <taxon>Chordata</taxon>
        <taxon>Craniata</taxon>
        <taxon>Vertebrata</taxon>
        <taxon>Euteleostomi</taxon>
        <taxon>Actinopterygii</taxon>
        <taxon>Neopterygii</taxon>
        <taxon>Teleostei</taxon>
        <taxon>Neoteleostei</taxon>
        <taxon>Acanthomorphata</taxon>
        <taxon>Ovalentaria</taxon>
        <taxon>Atherinomorphae</taxon>
        <taxon>Beloniformes</taxon>
        <taxon>Adrianichthyidae</taxon>
        <taxon>Oryziinae</taxon>
        <taxon>Oryzias</taxon>
    </lineage>
</organism>
<reference key="1">
    <citation type="journal article" date="2007" name="Nature">
        <title>The medaka draft genome and insights into vertebrate genome evolution.</title>
        <authorList>
            <person name="Kasahara M."/>
            <person name="Naruse K."/>
            <person name="Sasaki S."/>
            <person name="Nakatani Y."/>
            <person name="Qu W."/>
            <person name="Ahsan B."/>
            <person name="Yamada T."/>
            <person name="Nagayasu Y."/>
            <person name="Doi K."/>
            <person name="Kasai Y."/>
            <person name="Jindo T."/>
            <person name="Kobayashi D."/>
            <person name="Shimada A."/>
            <person name="Toyoda A."/>
            <person name="Kuroki Y."/>
            <person name="Fujiyama A."/>
            <person name="Sasaki T."/>
            <person name="Shimizu A."/>
            <person name="Asakawa S."/>
            <person name="Shimizu N."/>
            <person name="Hashimoto S."/>
            <person name="Yang J."/>
            <person name="Lee Y."/>
            <person name="Matsushima K."/>
            <person name="Sugano S."/>
            <person name="Sakaizumi M."/>
            <person name="Narita T."/>
            <person name="Ohishi K."/>
            <person name="Haga S."/>
            <person name="Ohta F."/>
            <person name="Nomoto H."/>
            <person name="Nogata K."/>
            <person name="Morishita T."/>
            <person name="Endo T."/>
            <person name="Shin-I T."/>
            <person name="Takeda H."/>
            <person name="Morishita S."/>
            <person name="Kohara Y."/>
        </authorList>
    </citation>
    <scope>NUCLEOTIDE SEQUENCE [LARGE SCALE GENOMIC DNA]</scope>
    <source>
        <strain>Hd-rR</strain>
    </source>
</reference>
<protein>
    <recommendedName>
        <fullName evidence="1">SCAN box domain-containing protein</fullName>
    </recommendedName>
</protein>
<sequence length="123" mass="14321">CSPAVSDAEDEDFDGLEMLIDESSHRGCKPVTSVPCQRSHLCREPVVHPKEFYNRLKDLYKKWIQPSKRNKEKTGEIFILKQFYHCLSLEFRVWVQERKTTSAKETAFPVKTFLAAQRGPKSF</sequence>